<protein>
    <submittedName>
        <fullName evidence="1">Uncharacterized protein</fullName>
    </submittedName>
</protein>
<proteinExistence type="predicted"/>
<dbReference type="AlphaFoldDB" id="A0A0U5CP00"/>
<reference evidence="2" key="1">
    <citation type="journal article" date="2016" name="Genome Announc.">
        <title>Draft genome sequences of fungus Aspergillus calidoustus.</title>
        <authorList>
            <person name="Horn F."/>
            <person name="Linde J."/>
            <person name="Mattern D.J."/>
            <person name="Walther G."/>
            <person name="Guthke R."/>
            <person name="Scherlach K."/>
            <person name="Martin K."/>
            <person name="Brakhage A.A."/>
            <person name="Petzke L."/>
            <person name="Valiante V."/>
        </authorList>
    </citation>
    <scope>NUCLEOTIDE SEQUENCE [LARGE SCALE GENOMIC DNA]</scope>
    <source>
        <strain evidence="2">SF006504</strain>
    </source>
</reference>
<dbReference type="EMBL" id="CDMC01000002">
    <property type="protein sequence ID" value="CEN60756.1"/>
    <property type="molecule type" value="Genomic_DNA"/>
</dbReference>
<sequence>MAGSSLASGIIGGAASRVAGNVMDDDPILIALYHPQTGQRVFRQAIMAFLDTHLEPIIKDIMRNNRRAPERQVLNLELTGDLAILTASVTEESRLFIELRFEVIPNDDAQPRPLEQGIPPPELPQHHQGVREAYILPRRAPGVLDGAAKSGGNGLLLGAIAACLAPISPAFQAWYFVRTVPGLNMGAFVGLPTLSGFGAAAAEVVNPASPSATMVSWVDFAAEFGLHINRVIECAARNGVGLHYYVAAGYRQRIGAEHHQPVNILPGVNAGNTTGLWYLRQFPDG</sequence>
<keyword evidence="2" id="KW-1185">Reference proteome</keyword>
<accession>A0A0U5CP00</accession>
<dbReference type="Proteomes" id="UP000054771">
    <property type="component" value="Unassembled WGS sequence"/>
</dbReference>
<name>A0A0U5CP00_ASPCI</name>
<gene>
    <name evidence="1" type="ORF">ASPCAL03189</name>
</gene>
<evidence type="ECO:0000313" key="1">
    <source>
        <dbReference type="EMBL" id="CEN60756.1"/>
    </source>
</evidence>
<evidence type="ECO:0000313" key="2">
    <source>
        <dbReference type="Proteomes" id="UP000054771"/>
    </source>
</evidence>
<organism evidence="1 2">
    <name type="scientific">Aspergillus calidoustus</name>
    <dbReference type="NCBI Taxonomy" id="454130"/>
    <lineage>
        <taxon>Eukaryota</taxon>
        <taxon>Fungi</taxon>
        <taxon>Dikarya</taxon>
        <taxon>Ascomycota</taxon>
        <taxon>Pezizomycotina</taxon>
        <taxon>Eurotiomycetes</taxon>
        <taxon>Eurotiomycetidae</taxon>
        <taxon>Eurotiales</taxon>
        <taxon>Aspergillaceae</taxon>
        <taxon>Aspergillus</taxon>
        <taxon>Aspergillus subgen. Nidulantes</taxon>
    </lineage>
</organism>